<protein>
    <submittedName>
        <fullName evidence="2">Uncharacterized protein</fullName>
    </submittedName>
</protein>
<feature type="transmembrane region" description="Helical" evidence="1">
    <location>
        <begin position="220"/>
        <end position="241"/>
    </location>
</feature>
<feature type="transmembrane region" description="Helical" evidence="1">
    <location>
        <begin position="49"/>
        <end position="68"/>
    </location>
</feature>
<accession>A0ABR7AY26</accession>
<feature type="transmembrane region" description="Helical" evidence="1">
    <location>
        <begin position="110"/>
        <end position="132"/>
    </location>
</feature>
<comment type="caution">
    <text evidence="2">The sequence shown here is derived from an EMBL/GenBank/DDBJ whole genome shotgun (WGS) entry which is preliminary data.</text>
</comment>
<reference evidence="2 3" key="1">
    <citation type="submission" date="2020-08" db="EMBL/GenBank/DDBJ databases">
        <title>Putative novel bacterial strains isolated from necrotic wheat leaf tissues caused by Xanthomonas translucens.</title>
        <authorList>
            <person name="Tambong J.T."/>
        </authorList>
    </citation>
    <scope>NUCLEOTIDE SEQUENCE [LARGE SCALE GENOMIC DNA]</scope>
    <source>
        <strain evidence="2 3">DOAB 1069</strain>
    </source>
</reference>
<evidence type="ECO:0000313" key="3">
    <source>
        <dbReference type="Proteomes" id="UP000651852"/>
    </source>
</evidence>
<feature type="transmembrane region" description="Helical" evidence="1">
    <location>
        <begin position="80"/>
        <end position="98"/>
    </location>
</feature>
<feature type="transmembrane region" description="Helical" evidence="1">
    <location>
        <begin position="156"/>
        <end position="184"/>
    </location>
</feature>
<evidence type="ECO:0000256" key="1">
    <source>
        <dbReference type="SAM" id="Phobius"/>
    </source>
</evidence>
<dbReference type="EMBL" id="JACONW010000024">
    <property type="protein sequence ID" value="MBC3949640.1"/>
    <property type="molecule type" value="Genomic_DNA"/>
</dbReference>
<organism evidence="2 3">
    <name type="scientific">Pseudomonas folii</name>
    <dbReference type="NCBI Taxonomy" id="2762593"/>
    <lineage>
        <taxon>Bacteria</taxon>
        <taxon>Pseudomonadati</taxon>
        <taxon>Pseudomonadota</taxon>
        <taxon>Gammaproteobacteria</taxon>
        <taxon>Pseudomonadales</taxon>
        <taxon>Pseudomonadaceae</taxon>
        <taxon>Pseudomonas</taxon>
    </lineage>
</organism>
<dbReference type="RefSeq" id="WP_187521019.1">
    <property type="nucleotide sequence ID" value="NZ_JACONW010000024.1"/>
</dbReference>
<keyword evidence="1" id="KW-1133">Transmembrane helix</keyword>
<evidence type="ECO:0000313" key="2">
    <source>
        <dbReference type="EMBL" id="MBC3949640.1"/>
    </source>
</evidence>
<sequence length="322" mass="35977">MLPYVATYLLLAAALAVTDHFANQPLFIRTRSKHLPWKLNYNFRWWRTQEYLAAAVIGSVAALLLLFFWHTMGGYISREIAQIIFAIICASSTALSIRHFNLIQKFKAHIWWMTIAAALSTWFLGFVASAYADSFILNWTRVEATQFPLAQKALSALILVSLWANIAAMFISLGVGLTSVVIAARTPTFIGTVRQDPLKTKDPKRYKPGLMQRRHSRELMVLYTGAVFTVAITSSSLTSVLNHAEEALQETLVFASFHLRPADCGIIGSGPGTWVALTNDSQAVVATPSKKGYTFSTEPCAMQSEQMMKRSLLERSRQDDYQ</sequence>
<keyword evidence="1" id="KW-0472">Membrane</keyword>
<keyword evidence="3" id="KW-1185">Reference proteome</keyword>
<dbReference type="Proteomes" id="UP000651852">
    <property type="component" value="Unassembled WGS sequence"/>
</dbReference>
<gene>
    <name evidence="2" type="ORF">H8S59_07665</name>
</gene>
<keyword evidence="1" id="KW-0812">Transmembrane</keyword>
<proteinExistence type="predicted"/>
<feature type="transmembrane region" description="Helical" evidence="1">
    <location>
        <begin position="6"/>
        <end position="28"/>
    </location>
</feature>
<name>A0ABR7AY26_9PSED</name>